<feature type="transmembrane region" description="Helical" evidence="9">
    <location>
        <begin position="127"/>
        <end position="151"/>
    </location>
</feature>
<evidence type="ECO:0000256" key="1">
    <source>
        <dbReference type="ARBA" id="ARBA00004429"/>
    </source>
</evidence>
<evidence type="ECO:0000313" key="11">
    <source>
        <dbReference type="EMBL" id="QAA94242.1"/>
    </source>
</evidence>
<evidence type="ECO:0000256" key="4">
    <source>
        <dbReference type="ARBA" id="ARBA00022519"/>
    </source>
</evidence>
<dbReference type="Proteomes" id="UP000283474">
    <property type="component" value="Chromosome"/>
</dbReference>
<evidence type="ECO:0000256" key="2">
    <source>
        <dbReference type="ARBA" id="ARBA00022448"/>
    </source>
</evidence>
<evidence type="ECO:0000313" key="12">
    <source>
        <dbReference type="Proteomes" id="UP000283474"/>
    </source>
</evidence>
<keyword evidence="4 9" id="KW-0997">Cell inner membrane</keyword>
<keyword evidence="7 9" id="KW-0472">Membrane</keyword>
<protein>
    <recommendedName>
        <fullName evidence="9">TRAP transporter small permease protein</fullName>
    </recommendedName>
</protein>
<accession>A0A410GD55</accession>
<keyword evidence="3" id="KW-1003">Cell membrane</keyword>
<keyword evidence="2 9" id="KW-0813">Transport</keyword>
<keyword evidence="5 9" id="KW-0812">Transmembrane</keyword>
<dbReference type="PANTHER" id="PTHR35011:SF2">
    <property type="entry name" value="2,3-DIKETO-L-GULONATE TRAP TRANSPORTER SMALL PERMEASE PROTEIN YIAM"/>
    <property type="match status" value="1"/>
</dbReference>
<sequence>MRQIIHWYFKTLEFLIVLCLAAMCIMVFSNVVLRHFFDSGINIAEELSRFMFIWLTFLGAIVAMREGGHLGVDMLVARLSGRPLFYTVVAAQALIALCCAVLLWGLLKQHALNVANSGLVTGISLSVVYSAAYLCAASIGLSTLYTLLGLLRGKIHPATLIQSHDIDQGTA</sequence>
<dbReference type="AlphaFoldDB" id="A0A410GD55"/>
<dbReference type="GO" id="GO:0022857">
    <property type="term" value="F:transmembrane transporter activity"/>
    <property type="evidence" value="ECO:0007669"/>
    <property type="project" value="UniProtKB-UniRule"/>
</dbReference>
<organism evidence="11 12">
    <name type="scientific">Pollutimonas thiosulfatoxidans</name>
    <dbReference type="NCBI Taxonomy" id="2028345"/>
    <lineage>
        <taxon>Bacteria</taxon>
        <taxon>Pseudomonadati</taxon>
        <taxon>Pseudomonadota</taxon>
        <taxon>Betaproteobacteria</taxon>
        <taxon>Burkholderiales</taxon>
        <taxon>Alcaligenaceae</taxon>
        <taxon>Pollutimonas</taxon>
    </lineage>
</organism>
<dbReference type="GO" id="GO:0015740">
    <property type="term" value="P:C4-dicarboxylate transport"/>
    <property type="evidence" value="ECO:0007669"/>
    <property type="project" value="TreeGrafter"/>
</dbReference>
<dbReference type="InterPro" id="IPR007387">
    <property type="entry name" value="TRAP_DctQ"/>
</dbReference>
<reference evidence="11 12" key="1">
    <citation type="submission" date="2017-08" db="EMBL/GenBank/DDBJ databases">
        <authorList>
            <person name="Park S.-J."/>
            <person name="Kim H."/>
        </authorList>
    </citation>
    <scope>NUCLEOTIDE SEQUENCE [LARGE SCALE GENOMIC DNA]</scope>
    <source>
        <strain evidence="12">ye3</strain>
    </source>
</reference>
<comment type="subunit">
    <text evidence="9">The complex comprises the extracytoplasmic solute receptor protein and the two transmembrane proteins.</text>
</comment>
<keyword evidence="6 9" id="KW-1133">Transmembrane helix</keyword>
<evidence type="ECO:0000256" key="8">
    <source>
        <dbReference type="ARBA" id="ARBA00038436"/>
    </source>
</evidence>
<feature type="transmembrane region" description="Helical" evidence="9">
    <location>
        <begin position="12"/>
        <end position="32"/>
    </location>
</feature>
<dbReference type="EMBL" id="CP022987">
    <property type="protein sequence ID" value="QAA94242.1"/>
    <property type="molecule type" value="Genomic_DNA"/>
</dbReference>
<evidence type="ECO:0000256" key="6">
    <source>
        <dbReference type="ARBA" id="ARBA00022989"/>
    </source>
</evidence>
<evidence type="ECO:0000259" key="10">
    <source>
        <dbReference type="Pfam" id="PF04290"/>
    </source>
</evidence>
<name>A0A410GD55_9BURK</name>
<gene>
    <name evidence="11" type="ORF">CKA81_10655</name>
</gene>
<feature type="transmembrane region" description="Helical" evidence="9">
    <location>
        <begin position="52"/>
        <end position="72"/>
    </location>
</feature>
<dbReference type="KEGG" id="pus:CKA81_10655"/>
<dbReference type="PANTHER" id="PTHR35011">
    <property type="entry name" value="2,3-DIKETO-L-GULONATE TRAP TRANSPORTER SMALL PERMEASE PROTEIN YIAM"/>
    <property type="match status" value="1"/>
</dbReference>
<dbReference type="Pfam" id="PF04290">
    <property type="entry name" value="DctQ"/>
    <property type="match status" value="1"/>
</dbReference>
<comment type="subcellular location">
    <subcellularLocation>
        <location evidence="1 9">Cell inner membrane</location>
        <topology evidence="1 9">Multi-pass membrane protein</topology>
    </subcellularLocation>
</comment>
<proteinExistence type="inferred from homology"/>
<evidence type="ECO:0000256" key="9">
    <source>
        <dbReference type="RuleBase" id="RU369079"/>
    </source>
</evidence>
<dbReference type="InterPro" id="IPR055348">
    <property type="entry name" value="DctQ"/>
</dbReference>
<dbReference type="GO" id="GO:0005886">
    <property type="term" value="C:plasma membrane"/>
    <property type="evidence" value="ECO:0007669"/>
    <property type="project" value="UniProtKB-SubCell"/>
</dbReference>
<comment type="similarity">
    <text evidence="8 9">Belongs to the TRAP transporter small permease family.</text>
</comment>
<keyword evidence="12" id="KW-1185">Reference proteome</keyword>
<dbReference type="RefSeq" id="WP_128355246.1">
    <property type="nucleotide sequence ID" value="NZ_CP022987.1"/>
</dbReference>
<feature type="transmembrane region" description="Helical" evidence="9">
    <location>
        <begin position="84"/>
        <end position="107"/>
    </location>
</feature>
<evidence type="ECO:0000256" key="7">
    <source>
        <dbReference type="ARBA" id="ARBA00023136"/>
    </source>
</evidence>
<dbReference type="OrthoDB" id="9791324at2"/>
<evidence type="ECO:0000256" key="5">
    <source>
        <dbReference type="ARBA" id="ARBA00022692"/>
    </source>
</evidence>
<feature type="domain" description="Tripartite ATP-independent periplasmic transporters DctQ component" evidence="10">
    <location>
        <begin position="23"/>
        <end position="152"/>
    </location>
</feature>
<evidence type="ECO:0000256" key="3">
    <source>
        <dbReference type="ARBA" id="ARBA00022475"/>
    </source>
</evidence>
<comment type="function">
    <text evidence="9">Part of the tripartite ATP-independent periplasmic (TRAP) transport system.</text>
</comment>